<evidence type="ECO:0000313" key="3">
    <source>
        <dbReference type="Proteomes" id="UP000318578"/>
    </source>
</evidence>
<comment type="caution">
    <text evidence="2">The sequence shown here is derived from an EMBL/GenBank/DDBJ whole genome shotgun (WGS) entry which is preliminary data.</text>
</comment>
<keyword evidence="3" id="KW-1185">Reference proteome</keyword>
<reference evidence="2 3" key="1">
    <citation type="submission" date="2019-07" db="EMBL/GenBank/DDBJ databases">
        <title>New species of Amycolatopsis and Streptomyces.</title>
        <authorList>
            <person name="Duangmal K."/>
            <person name="Teo W.F.A."/>
            <person name="Lipun K."/>
        </authorList>
    </citation>
    <scope>NUCLEOTIDE SEQUENCE [LARGE SCALE GENOMIC DNA]</scope>
    <source>
        <strain evidence="2 3">JCM 30562</strain>
    </source>
</reference>
<evidence type="ECO:0000313" key="2">
    <source>
        <dbReference type="EMBL" id="TVT20824.1"/>
    </source>
</evidence>
<evidence type="ECO:0000256" key="1">
    <source>
        <dbReference type="SAM" id="Phobius"/>
    </source>
</evidence>
<feature type="transmembrane region" description="Helical" evidence="1">
    <location>
        <begin position="70"/>
        <end position="87"/>
    </location>
</feature>
<feature type="transmembrane region" description="Helical" evidence="1">
    <location>
        <begin position="207"/>
        <end position="226"/>
    </location>
</feature>
<dbReference type="Pfam" id="PF13593">
    <property type="entry name" value="SBF_like"/>
    <property type="match status" value="1"/>
</dbReference>
<accession>A0A558A982</accession>
<gene>
    <name evidence="2" type="ORF">FNH06_19230</name>
</gene>
<dbReference type="RefSeq" id="WP_144640596.1">
    <property type="nucleotide sequence ID" value="NZ_BNAX01000025.1"/>
</dbReference>
<dbReference type="GO" id="GO:0005886">
    <property type="term" value="C:plasma membrane"/>
    <property type="evidence" value="ECO:0007669"/>
    <property type="project" value="TreeGrafter"/>
</dbReference>
<dbReference type="Gene3D" id="1.20.1530.20">
    <property type="match status" value="1"/>
</dbReference>
<dbReference type="OrthoDB" id="9792271at2"/>
<dbReference type="AlphaFoldDB" id="A0A558A982"/>
<feature type="transmembrane region" description="Helical" evidence="1">
    <location>
        <begin position="164"/>
        <end position="186"/>
    </location>
</feature>
<feature type="transmembrane region" description="Helical" evidence="1">
    <location>
        <begin position="134"/>
        <end position="158"/>
    </location>
</feature>
<feature type="transmembrane region" description="Helical" evidence="1">
    <location>
        <begin position="38"/>
        <end position="58"/>
    </location>
</feature>
<feature type="transmembrane region" description="Helical" evidence="1">
    <location>
        <begin position="93"/>
        <end position="113"/>
    </location>
</feature>
<keyword evidence="1" id="KW-0812">Transmembrane</keyword>
<sequence>MRGAALLAKTRIDPFILGILATVGVACLLPARGQGADIASDVSAIGVGALFFLYGARLSTAEAMAGLRHWRLHLTILAATFVLFPLLGLTTKLLVPSVLTPALAAGVIFLCALPSTVNSSIAFTSIARGNVAAAICSASFSSLLGIVLTPLLVGVLLGTTGNGFSLHSVTSILLQLLVPFVAGQLARRWIGGWITAHKKVLGRADRGVILIVVYTAFSEGVVAGIWHQLGWVSLVGLLAVNLLLFFVVLGVLKYVTPRLGFSREDRIAIIFCGSKKSLASGLPMATVLFPAHTVGLVVLPLMLFHQAQLMICAVLARRWGAEERERELAPAL</sequence>
<dbReference type="InterPro" id="IPR038770">
    <property type="entry name" value="Na+/solute_symporter_sf"/>
</dbReference>
<proteinExistence type="predicted"/>
<keyword evidence="1" id="KW-0472">Membrane</keyword>
<organism evidence="2 3">
    <name type="scientific">Amycolatopsis acidiphila</name>
    <dbReference type="NCBI Taxonomy" id="715473"/>
    <lineage>
        <taxon>Bacteria</taxon>
        <taxon>Bacillati</taxon>
        <taxon>Actinomycetota</taxon>
        <taxon>Actinomycetes</taxon>
        <taxon>Pseudonocardiales</taxon>
        <taxon>Pseudonocardiaceae</taxon>
        <taxon>Amycolatopsis</taxon>
    </lineage>
</organism>
<feature type="transmembrane region" description="Helical" evidence="1">
    <location>
        <begin position="267"/>
        <end position="289"/>
    </location>
</feature>
<protein>
    <submittedName>
        <fullName evidence="2">Bile acid:sodium symporter</fullName>
    </submittedName>
</protein>
<dbReference type="PROSITE" id="PS51257">
    <property type="entry name" value="PROKAR_LIPOPROTEIN"/>
    <property type="match status" value="1"/>
</dbReference>
<dbReference type="EMBL" id="VJZA01000032">
    <property type="protein sequence ID" value="TVT20824.1"/>
    <property type="molecule type" value="Genomic_DNA"/>
</dbReference>
<dbReference type="PIRSF" id="PIRSF026166">
    <property type="entry name" value="UCP026166"/>
    <property type="match status" value="1"/>
</dbReference>
<dbReference type="PANTHER" id="PTHR18640:SF5">
    <property type="entry name" value="SODIUM_BILE ACID COTRANSPORTER 7"/>
    <property type="match status" value="1"/>
</dbReference>
<keyword evidence="1" id="KW-1133">Transmembrane helix</keyword>
<feature type="transmembrane region" description="Helical" evidence="1">
    <location>
        <begin position="232"/>
        <end position="255"/>
    </location>
</feature>
<dbReference type="Proteomes" id="UP000318578">
    <property type="component" value="Unassembled WGS sequence"/>
</dbReference>
<feature type="transmembrane region" description="Helical" evidence="1">
    <location>
        <begin position="12"/>
        <end position="32"/>
    </location>
</feature>
<dbReference type="PANTHER" id="PTHR18640">
    <property type="entry name" value="SOLUTE CARRIER FAMILY 10 MEMBER 7"/>
    <property type="match status" value="1"/>
</dbReference>
<name>A0A558A982_9PSEU</name>
<dbReference type="InterPro" id="IPR016833">
    <property type="entry name" value="Put_Na-Bile_cotransptr"/>
</dbReference>